<sequence>MDINKEWVEDISPPATRRETLEHGQLQLHYIIIWHIATFVIVASCDVETPSAVAVRRPSIPAKHGKYSASLHSLPNHNLFYTARSTPALVVEATELINFDNSFDYSAI</sequence>
<keyword evidence="2" id="KW-1185">Reference proteome</keyword>
<dbReference type="EMBL" id="LR824017">
    <property type="protein sequence ID" value="CAD0201308.1"/>
    <property type="molecule type" value="Genomic_DNA"/>
</dbReference>
<evidence type="ECO:0000313" key="2">
    <source>
        <dbReference type="Proteomes" id="UP001154114"/>
    </source>
</evidence>
<evidence type="ECO:0000313" key="1">
    <source>
        <dbReference type="EMBL" id="CAD0201308.1"/>
    </source>
</evidence>
<protein>
    <submittedName>
        <fullName evidence="1">Uncharacterized protein</fullName>
    </submittedName>
</protein>
<organism evidence="1 2">
    <name type="scientific">Chrysodeixis includens</name>
    <name type="common">Soybean looper</name>
    <name type="synonym">Pseudoplusia includens</name>
    <dbReference type="NCBI Taxonomy" id="689277"/>
    <lineage>
        <taxon>Eukaryota</taxon>
        <taxon>Metazoa</taxon>
        <taxon>Ecdysozoa</taxon>
        <taxon>Arthropoda</taxon>
        <taxon>Hexapoda</taxon>
        <taxon>Insecta</taxon>
        <taxon>Pterygota</taxon>
        <taxon>Neoptera</taxon>
        <taxon>Endopterygota</taxon>
        <taxon>Lepidoptera</taxon>
        <taxon>Glossata</taxon>
        <taxon>Ditrysia</taxon>
        <taxon>Noctuoidea</taxon>
        <taxon>Noctuidae</taxon>
        <taxon>Plusiinae</taxon>
        <taxon>Chrysodeixis</taxon>
    </lineage>
</organism>
<accession>A0A9N8Q0C2</accession>
<proteinExistence type="predicted"/>
<dbReference type="AlphaFoldDB" id="A0A9N8Q0C2"/>
<reference evidence="1" key="1">
    <citation type="submission" date="2021-12" db="EMBL/GenBank/DDBJ databases">
        <authorList>
            <person name="King R."/>
        </authorList>
    </citation>
    <scope>NUCLEOTIDE SEQUENCE</scope>
</reference>
<gene>
    <name evidence="1" type="ORF">CINC_LOCUS2981</name>
</gene>
<name>A0A9N8Q0C2_CHRIL</name>
<dbReference type="Proteomes" id="UP001154114">
    <property type="component" value="Chromosome 14"/>
</dbReference>